<organism evidence="1">
    <name type="scientific">Anguilla anguilla</name>
    <name type="common">European freshwater eel</name>
    <name type="synonym">Muraena anguilla</name>
    <dbReference type="NCBI Taxonomy" id="7936"/>
    <lineage>
        <taxon>Eukaryota</taxon>
        <taxon>Metazoa</taxon>
        <taxon>Chordata</taxon>
        <taxon>Craniata</taxon>
        <taxon>Vertebrata</taxon>
        <taxon>Euteleostomi</taxon>
        <taxon>Actinopterygii</taxon>
        <taxon>Neopterygii</taxon>
        <taxon>Teleostei</taxon>
        <taxon>Anguilliformes</taxon>
        <taxon>Anguillidae</taxon>
        <taxon>Anguilla</taxon>
    </lineage>
</organism>
<dbReference type="AlphaFoldDB" id="A0A0E9VFD8"/>
<protein>
    <submittedName>
        <fullName evidence="1">Uncharacterized protein</fullName>
    </submittedName>
</protein>
<evidence type="ECO:0000313" key="1">
    <source>
        <dbReference type="EMBL" id="JAH76772.1"/>
    </source>
</evidence>
<dbReference type="EMBL" id="GBXM01031805">
    <property type="protein sequence ID" value="JAH76772.1"/>
    <property type="molecule type" value="Transcribed_RNA"/>
</dbReference>
<reference evidence="1" key="1">
    <citation type="submission" date="2014-11" db="EMBL/GenBank/DDBJ databases">
        <authorList>
            <person name="Amaro Gonzalez C."/>
        </authorList>
    </citation>
    <scope>NUCLEOTIDE SEQUENCE</scope>
</reference>
<accession>A0A0E9VFD8</accession>
<reference evidence="1" key="2">
    <citation type="journal article" date="2015" name="Fish Shellfish Immunol.">
        <title>Early steps in the European eel (Anguilla anguilla)-Vibrio vulnificus interaction in the gills: Role of the RtxA13 toxin.</title>
        <authorList>
            <person name="Callol A."/>
            <person name="Pajuelo D."/>
            <person name="Ebbesson L."/>
            <person name="Teles M."/>
            <person name="MacKenzie S."/>
            <person name="Amaro C."/>
        </authorList>
    </citation>
    <scope>NUCLEOTIDE SEQUENCE</scope>
</reference>
<sequence>METSTVHHISKFATLNTRDYYEPFALLRHSS</sequence>
<name>A0A0E9VFD8_ANGAN</name>
<proteinExistence type="predicted"/>